<name>A0AAT9J9V1_9VIRU</name>
<proteinExistence type="predicted"/>
<reference evidence="1" key="2">
    <citation type="submission" date="2024-03" db="EMBL/GenBank/DDBJ databases">
        <authorList>
            <person name="Ni Y."/>
            <person name="Xu T."/>
            <person name="Yan S."/>
            <person name="Chen L."/>
            <person name="Wang Y."/>
        </authorList>
    </citation>
    <scope>NUCLEOTIDE SEQUENCE</scope>
    <source>
        <strain evidence="1">NBC1</strain>
    </source>
</reference>
<sequence>MLGELYRADPDATGVSFTVWKRKYKDEQKQKLFLYSHIDLFKSVKIINNQ</sequence>
<organism evidence="1">
    <name type="scientific">Nitrosopumilaceae spindle-shaped virus</name>
    <dbReference type="NCBI Taxonomy" id="3065433"/>
    <lineage>
        <taxon>Viruses</taxon>
    </lineage>
</organism>
<evidence type="ECO:0000313" key="1">
    <source>
        <dbReference type="EMBL" id="DBA51877.1"/>
    </source>
</evidence>
<accession>A0AAT9J9V1</accession>
<protein>
    <submittedName>
        <fullName evidence="1">ORF19</fullName>
    </submittedName>
</protein>
<dbReference type="EMBL" id="BK067786">
    <property type="protein sequence ID" value="DBA51877.1"/>
    <property type="molecule type" value="Genomic_DNA"/>
</dbReference>
<reference evidence="1" key="1">
    <citation type="journal article" date="2024" name="Environ. Microbiol. Rep.">
        <title>Hiding in plain sight: The discovery of complete genomes of 11 hypothetical spindle-shaped viruses that putatively infect mesophilic ammonia-oxidizing archaea.</title>
        <authorList>
            <person name="Ni Y."/>
            <person name="Xu T."/>
            <person name="Yan S."/>
            <person name="Chen L."/>
            <person name="Wang Y."/>
        </authorList>
    </citation>
    <scope>NUCLEOTIDE SEQUENCE</scope>
    <source>
        <strain evidence="1">NBC1</strain>
    </source>
</reference>